<dbReference type="Gene3D" id="1.10.150.20">
    <property type="entry name" value="5' to 3' exonuclease, C-terminal subdomain"/>
    <property type="match status" value="2"/>
</dbReference>
<feature type="binding site" evidence="15">
    <location>
        <position position="281"/>
    </location>
    <ligand>
        <name>NAD(+)</name>
        <dbReference type="ChEBI" id="CHEBI:57540"/>
    </ligand>
</feature>
<feature type="domain" description="BRCT" evidence="16">
    <location>
        <begin position="583"/>
        <end position="661"/>
    </location>
</feature>
<dbReference type="PROSITE" id="PS50172">
    <property type="entry name" value="BRCT"/>
    <property type="match status" value="1"/>
</dbReference>
<evidence type="ECO:0000256" key="2">
    <source>
        <dbReference type="ARBA" id="ARBA00012722"/>
    </source>
</evidence>
<name>M2Q1J7_9FIRM</name>
<feature type="binding site" evidence="15">
    <location>
        <begin position="30"/>
        <end position="34"/>
    </location>
    <ligand>
        <name>NAD(+)</name>
        <dbReference type="ChEBI" id="CHEBI:57540"/>
    </ligand>
</feature>
<dbReference type="PIRSF" id="PIRSF001604">
    <property type="entry name" value="LigA"/>
    <property type="match status" value="1"/>
</dbReference>
<feature type="binding site" evidence="15">
    <location>
        <position position="305"/>
    </location>
    <ligand>
        <name>NAD(+)</name>
        <dbReference type="ChEBI" id="CHEBI:57540"/>
    </ligand>
</feature>
<dbReference type="GO" id="GO:0003677">
    <property type="term" value="F:DNA binding"/>
    <property type="evidence" value="ECO:0007669"/>
    <property type="project" value="InterPro"/>
</dbReference>
<dbReference type="InterPro" id="IPR012340">
    <property type="entry name" value="NA-bd_OB-fold"/>
</dbReference>
<dbReference type="EMBL" id="AGEJ01000013">
    <property type="protein sequence ID" value="EMD16805.1"/>
    <property type="molecule type" value="Genomic_DNA"/>
</dbReference>
<dbReference type="Gene3D" id="2.40.50.140">
    <property type="entry name" value="Nucleic acid-binding proteins"/>
    <property type="match status" value="1"/>
</dbReference>
<dbReference type="InterPro" id="IPR001679">
    <property type="entry name" value="DNA_ligase"/>
</dbReference>
<dbReference type="InterPro" id="IPR010994">
    <property type="entry name" value="RuvA_2-like"/>
</dbReference>
<feature type="binding site" evidence="15">
    <location>
        <position position="131"/>
    </location>
    <ligand>
        <name>NAD(+)</name>
        <dbReference type="ChEBI" id="CHEBI:57540"/>
    </ligand>
</feature>
<keyword evidence="12 15" id="KW-0464">Manganese</keyword>
<dbReference type="InterPro" id="IPR041663">
    <property type="entry name" value="DisA/LigA_HHH"/>
</dbReference>
<dbReference type="Pfam" id="PF14520">
    <property type="entry name" value="HHH_5"/>
    <property type="match status" value="1"/>
</dbReference>
<evidence type="ECO:0000256" key="13">
    <source>
        <dbReference type="ARBA" id="ARBA00034005"/>
    </source>
</evidence>
<dbReference type="SUPFAM" id="SSF47781">
    <property type="entry name" value="RuvA domain 2-like"/>
    <property type="match status" value="1"/>
</dbReference>
<evidence type="ECO:0000256" key="6">
    <source>
        <dbReference type="ARBA" id="ARBA00022723"/>
    </source>
</evidence>
<keyword evidence="8 15" id="KW-0862">Zinc</keyword>
<dbReference type="HAMAP" id="MF_01588">
    <property type="entry name" value="DNA_ligase_A"/>
    <property type="match status" value="1"/>
</dbReference>
<feature type="binding site" evidence="15">
    <location>
        <position position="399"/>
    </location>
    <ligand>
        <name>Zn(2+)</name>
        <dbReference type="ChEBI" id="CHEBI:29105"/>
    </ligand>
</feature>
<evidence type="ECO:0000256" key="4">
    <source>
        <dbReference type="ARBA" id="ARBA00022598"/>
    </source>
</evidence>
<comment type="caution">
    <text evidence="17">The sequence shown here is derived from an EMBL/GenBank/DDBJ whole genome shotgun (WGS) entry which is preliminary data.</text>
</comment>
<dbReference type="Proteomes" id="UP000011758">
    <property type="component" value="Unassembled WGS sequence"/>
</dbReference>
<keyword evidence="4 15" id="KW-0436">Ligase</keyword>
<comment type="cofactor">
    <cofactor evidence="15">
        <name>Mg(2+)</name>
        <dbReference type="ChEBI" id="CHEBI:18420"/>
    </cofactor>
    <cofactor evidence="15">
        <name>Mn(2+)</name>
        <dbReference type="ChEBI" id="CHEBI:29035"/>
    </cofactor>
</comment>
<dbReference type="InterPro" id="IPR001357">
    <property type="entry name" value="BRCT_dom"/>
</dbReference>
<evidence type="ECO:0000256" key="1">
    <source>
        <dbReference type="ARBA" id="ARBA00004067"/>
    </source>
</evidence>
<dbReference type="InterPro" id="IPR003583">
    <property type="entry name" value="Hlx-hairpin-Hlx_DNA-bd_motif"/>
</dbReference>
<dbReference type="NCBIfam" id="TIGR00575">
    <property type="entry name" value="dnlj"/>
    <property type="match status" value="1"/>
</dbReference>
<dbReference type="GO" id="GO:0005829">
    <property type="term" value="C:cytosol"/>
    <property type="evidence" value="ECO:0007669"/>
    <property type="project" value="TreeGrafter"/>
</dbReference>
<dbReference type="Pfam" id="PF03120">
    <property type="entry name" value="OB_DNA_ligase"/>
    <property type="match status" value="1"/>
</dbReference>
<evidence type="ECO:0000256" key="12">
    <source>
        <dbReference type="ARBA" id="ARBA00023211"/>
    </source>
</evidence>
<dbReference type="PROSITE" id="PS01055">
    <property type="entry name" value="DNA_LIGASE_N1"/>
    <property type="match status" value="1"/>
</dbReference>
<dbReference type="PATRIC" id="fig|999415.3.peg.853"/>
<dbReference type="Gene3D" id="1.10.287.610">
    <property type="entry name" value="Helix hairpin bin"/>
    <property type="match status" value="1"/>
</dbReference>
<dbReference type="InterPro" id="IPR018239">
    <property type="entry name" value="DNA_ligase_AS"/>
</dbReference>
<feature type="binding site" evidence="15">
    <location>
        <position position="165"/>
    </location>
    <ligand>
        <name>NAD(+)</name>
        <dbReference type="ChEBI" id="CHEBI:57540"/>
    </ligand>
</feature>
<dbReference type="SUPFAM" id="SSF52113">
    <property type="entry name" value="BRCT domain"/>
    <property type="match status" value="1"/>
</dbReference>
<feature type="binding site" evidence="15">
    <location>
        <begin position="79"/>
        <end position="80"/>
    </location>
    <ligand>
        <name>NAD(+)</name>
        <dbReference type="ChEBI" id="CHEBI:57540"/>
    </ligand>
</feature>
<dbReference type="FunFam" id="1.10.150.20:FF:000006">
    <property type="entry name" value="DNA ligase"/>
    <property type="match status" value="1"/>
</dbReference>
<evidence type="ECO:0000256" key="11">
    <source>
        <dbReference type="ARBA" id="ARBA00023204"/>
    </source>
</evidence>
<sequence>MSIERLNELKETLNKYNYQYYVLDKPTVTDQEYDTLMEELIRIEQAHPEWLTSDSPSQRVGGQVLEGFKKITHRVGMMSLGDIFNEDEVYEFNQRINNTLVNNDYVCELKLDGLSVSLVYDQGILQYAATRGDGTVGEDITHNVKTIRSIPLQIDYLDHLEVRGEIIMPKKSFERLNKERQMAGESLFANCRNAAAGSVRQLDSSIAAKRGLDAYLYHLPITDNLPVTTQEECLEFMRSLGFKINPYIQICHSIEEVCSYIDEAGKIRADLPYDIDGVVIKVNDLKKQGRLGFTAKVPKWAIAYKFPAEEVITRLKDIIFTVGRTGQITPNAVLNPVRVAGSTVQRATLHNEDNIIKKDIRIGDDVVVRKAGDVIPEVVRSLIERRTGNERPFEMITVCPMCGQPLSKKANEAAYYCLNDNCNSKNIERIIHFASRDAMNIDGLGDKIVEQLYNLGFIKEIEDLYHIADHELEIMAIEGFGRKSMDNLINSIENSKKNSLERLLFGLGIKGIGSKMADVLSKEFHTLDALLEADYQTLIKIKDVGDTIALSLSQYKRDPKNQKLIAHLKDLGVNMTYLKSETIHQSIFTNKTVVVTGTLQLFTRKEIKDYLTSQGANVTGSVSQKTDYVIAGENPGSKYDKARALGITILDEETFKKEVQL</sequence>
<comment type="similarity">
    <text evidence="14 15">Belongs to the NAD-dependent DNA ligase family. LigA subfamily.</text>
</comment>
<organism evidence="17 18">
    <name type="scientific">Eggerthia catenaformis OT 569 = DSM 20559</name>
    <dbReference type="NCBI Taxonomy" id="999415"/>
    <lineage>
        <taxon>Bacteria</taxon>
        <taxon>Bacillati</taxon>
        <taxon>Bacillota</taxon>
        <taxon>Erysipelotrichia</taxon>
        <taxon>Erysipelotrichales</taxon>
        <taxon>Coprobacillaceae</taxon>
        <taxon>Eggerthia</taxon>
    </lineage>
</organism>
<feature type="binding site" evidence="15">
    <location>
        <position position="417"/>
    </location>
    <ligand>
        <name>Zn(2+)</name>
        <dbReference type="ChEBI" id="CHEBI:29105"/>
    </ligand>
</feature>
<dbReference type="GO" id="GO:0046872">
    <property type="term" value="F:metal ion binding"/>
    <property type="evidence" value="ECO:0007669"/>
    <property type="project" value="UniProtKB-KW"/>
</dbReference>
<dbReference type="GO" id="GO:0006281">
    <property type="term" value="P:DNA repair"/>
    <property type="evidence" value="ECO:0007669"/>
    <property type="project" value="UniProtKB-KW"/>
</dbReference>
<dbReference type="AlphaFoldDB" id="M2Q1J7"/>
<keyword evidence="6 15" id="KW-0479">Metal-binding</keyword>
<evidence type="ECO:0000256" key="14">
    <source>
        <dbReference type="ARBA" id="ARBA00060881"/>
    </source>
</evidence>
<evidence type="ECO:0000256" key="7">
    <source>
        <dbReference type="ARBA" id="ARBA00022763"/>
    </source>
</evidence>
<dbReference type="Pfam" id="PF12826">
    <property type="entry name" value="HHH_2"/>
    <property type="match status" value="1"/>
</dbReference>
<dbReference type="FunFam" id="2.40.50.140:FF:000012">
    <property type="entry name" value="DNA ligase"/>
    <property type="match status" value="1"/>
</dbReference>
<dbReference type="SUPFAM" id="SSF50249">
    <property type="entry name" value="Nucleic acid-binding proteins"/>
    <property type="match status" value="1"/>
</dbReference>
<dbReference type="PANTHER" id="PTHR23389:SF9">
    <property type="entry name" value="DNA LIGASE"/>
    <property type="match status" value="1"/>
</dbReference>
<evidence type="ECO:0000256" key="5">
    <source>
        <dbReference type="ARBA" id="ARBA00022705"/>
    </source>
</evidence>
<comment type="catalytic activity">
    <reaction evidence="13 15">
        <text>NAD(+) + (deoxyribonucleotide)n-3'-hydroxyl + 5'-phospho-(deoxyribonucleotide)m = (deoxyribonucleotide)n+m + AMP + beta-nicotinamide D-nucleotide.</text>
        <dbReference type="EC" id="6.5.1.2"/>
    </reaction>
</comment>
<evidence type="ECO:0000256" key="8">
    <source>
        <dbReference type="ARBA" id="ARBA00022833"/>
    </source>
</evidence>
<evidence type="ECO:0000313" key="17">
    <source>
        <dbReference type="EMBL" id="EMD16805.1"/>
    </source>
</evidence>
<comment type="function">
    <text evidence="1 15">DNA ligase that catalyzes the formation of phosphodiester linkages between 5'-phosphoryl and 3'-hydroxyl groups in double-stranded DNA using NAD as a coenzyme and as the energy source for the reaction. It is essential for DNA replication and repair of damaged DNA.</text>
</comment>
<dbReference type="GO" id="GO:0003911">
    <property type="term" value="F:DNA ligase (NAD+) activity"/>
    <property type="evidence" value="ECO:0007669"/>
    <property type="project" value="UniProtKB-UniRule"/>
</dbReference>
<keyword evidence="7 15" id="KW-0227">DNA damage</keyword>
<dbReference type="FunFam" id="1.10.150.20:FF:000007">
    <property type="entry name" value="DNA ligase"/>
    <property type="match status" value="1"/>
</dbReference>
<dbReference type="CDD" id="cd00114">
    <property type="entry name" value="LIGANc"/>
    <property type="match status" value="1"/>
</dbReference>
<evidence type="ECO:0000256" key="15">
    <source>
        <dbReference type="HAMAP-Rule" id="MF_01588"/>
    </source>
</evidence>
<keyword evidence="11 15" id="KW-0234">DNA repair</keyword>
<dbReference type="InterPro" id="IPR013839">
    <property type="entry name" value="DNAligase_adenylation"/>
</dbReference>
<dbReference type="FunFam" id="1.10.287.610:FF:000002">
    <property type="entry name" value="DNA ligase"/>
    <property type="match status" value="1"/>
</dbReference>
<evidence type="ECO:0000313" key="18">
    <source>
        <dbReference type="Proteomes" id="UP000011758"/>
    </source>
</evidence>
<dbReference type="SMART" id="SM00278">
    <property type="entry name" value="HhH1"/>
    <property type="match status" value="3"/>
</dbReference>
<feature type="binding site" evidence="15">
    <location>
        <position position="402"/>
    </location>
    <ligand>
        <name>Zn(2+)</name>
        <dbReference type="ChEBI" id="CHEBI:29105"/>
    </ligand>
</feature>
<dbReference type="eggNOG" id="COG0272">
    <property type="taxonomic scope" value="Bacteria"/>
</dbReference>
<keyword evidence="9 15" id="KW-0460">Magnesium</keyword>
<accession>M2Q1J7</accession>
<dbReference type="NCBIfam" id="NF005932">
    <property type="entry name" value="PRK07956.1"/>
    <property type="match status" value="1"/>
</dbReference>
<dbReference type="RefSeq" id="WP_004802359.1">
    <property type="nucleotide sequence ID" value="NZ_KB446647.1"/>
</dbReference>
<protein>
    <recommendedName>
        <fullName evidence="3 15">DNA ligase</fullName>
        <ecNumber evidence="2 15">6.5.1.2</ecNumber>
    </recommendedName>
    <alternativeName>
        <fullName evidence="15">Polydeoxyribonucleotide synthase [NAD(+)]</fullName>
    </alternativeName>
</protein>
<dbReference type="Gene3D" id="3.40.50.10190">
    <property type="entry name" value="BRCT domain"/>
    <property type="match status" value="1"/>
</dbReference>
<dbReference type="InterPro" id="IPR004150">
    <property type="entry name" value="NAD_DNA_ligase_OB"/>
</dbReference>
<feature type="binding site" evidence="15">
    <location>
        <position position="108"/>
    </location>
    <ligand>
        <name>NAD(+)</name>
        <dbReference type="ChEBI" id="CHEBI:57540"/>
    </ligand>
</feature>
<dbReference type="EC" id="6.5.1.2" evidence="2 15"/>
<dbReference type="Gene3D" id="3.30.470.30">
    <property type="entry name" value="DNA ligase/mRNA capping enzyme"/>
    <property type="match status" value="1"/>
</dbReference>
<dbReference type="InterPro" id="IPR013840">
    <property type="entry name" value="DNAligase_N"/>
</dbReference>
<dbReference type="CDD" id="cd17748">
    <property type="entry name" value="BRCT_DNA_ligase_like"/>
    <property type="match status" value="1"/>
</dbReference>
<feature type="binding site" evidence="15">
    <location>
        <position position="422"/>
    </location>
    <ligand>
        <name>Zn(2+)</name>
        <dbReference type="ChEBI" id="CHEBI:29105"/>
    </ligand>
</feature>
<dbReference type="Pfam" id="PF01653">
    <property type="entry name" value="DNA_ligase_aden"/>
    <property type="match status" value="1"/>
</dbReference>
<keyword evidence="10 15" id="KW-0520">NAD</keyword>
<dbReference type="OrthoDB" id="9759736at2"/>
<dbReference type="InterPro" id="IPR004149">
    <property type="entry name" value="Znf_DNAligase_C4"/>
</dbReference>
<dbReference type="PANTHER" id="PTHR23389">
    <property type="entry name" value="CHROMOSOME TRANSMISSION FIDELITY FACTOR 18"/>
    <property type="match status" value="1"/>
</dbReference>
<evidence type="ECO:0000259" key="16">
    <source>
        <dbReference type="PROSITE" id="PS50172"/>
    </source>
</evidence>
<evidence type="ECO:0000256" key="3">
    <source>
        <dbReference type="ARBA" id="ARBA00013308"/>
    </source>
</evidence>
<dbReference type="Gene3D" id="6.20.10.30">
    <property type="match status" value="1"/>
</dbReference>
<gene>
    <name evidence="15" type="primary">ligA</name>
    <name evidence="17" type="ORF">HMPREF9943_00847</name>
</gene>
<dbReference type="FunFam" id="3.30.470.30:FF:000001">
    <property type="entry name" value="DNA ligase"/>
    <property type="match status" value="1"/>
</dbReference>
<dbReference type="SMART" id="SM00532">
    <property type="entry name" value="LIGANc"/>
    <property type="match status" value="1"/>
</dbReference>
<dbReference type="Pfam" id="PF03119">
    <property type="entry name" value="DNA_ligase_ZBD"/>
    <property type="match status" value="1"/>
</dbReference>
<dbReference type="SMART" id="SM00292">
    <property type="entry name" value="BRCT"/>
    <property type="match status" value="1"/>
</dbReference>
<dbReference type="STRING" id="999415.HMPREF9943_00847"/>
<dbReference type="InterPro" id="IPR036420">
    <property type="entry name" value="BRCT_dom_sf"/>
</dbReference>
<keyword evidence="5 15" id="KW-0235">DNA replication</keyword>
<evidence type="ECO:0000256" key="10">
    <source>
        <dbReference type="ARBA" id="ARBA00023027"/>
    </source>
</evidence>
<dbReference type="GO" id="GO:0006260">
    <property type="term" value="P:DNA replication"/>
    <property type="evidence" value="ECO:0007669"/>
    <property type="project" value="UniProtKB-KW"/>
</dbReference>
<feature type="active site" description="N6-AMP-lysine intermediate" evidence="15">
    <location>
        <position position="110"/>
    </location>
</feature>
<dbReference type="Pfam" id="PF00533">
    <property type="entry name" value="BRCT"/>
    <property type="match status" value="1"/>
</dbReference>
<proteinExistence type="inferred from homology"/>
<evidence type="ECO:0000256" key="9">
    <source>
        <dbReference type="ARBA" id="ARBA00022842"/>
    </source>
</evidence>
<reference evidence="17 18" key="1">
    <citation type="submission" date="2013-02" db="EMBL/GenBank/DDBJ databases">
        <title>The Genome Sequence of Lactobacillus catenaformis F0143.</title>
        <authorList>
            <consortium name="The Broad Institute Genome Sequencing Platform"/>
            <person name="Earl A."/>
            <person name="Ward D."/>
            <person name="Feldgarden M."/>
            <person name="Gevers D."/>
            <person name="Izard J."/>
            <person name="Blanton J.M."/>
            <person name="Mathney J."/>
            <person name="Dewhirst F.E."/>
            <person name="Young S.K."/>
            <person name="Zeng Q."/>
            <person name="Gargeya S."/>
            <person name="Fitzgerald M."/>
            <person name="Haas B."/>
            <person name="Abouelleil A."/>
            <person name="Alvarado L."/>
            <person name="Arachchi H.M."/>
            <person name="Berlin A."/>
            <person name="Chapman S.B."/>
            <person name="Gearin G."/>
            <person name="Goldberg J."/>
            <person name="Griggs A."/>
            <person name="Gujja S."/>
            <person name="Hansen M."/>
            <person name="Heiman D."/>
            <person name="Howarth C."/>
            <person name="Larimer J."/>
            <person name="Lui A."/>
            <person name="MacDonald P.J.P."/>
            <person name="McCowen C."/>
            <person name="Montmayeur A."/>
            <person name="Murphy C."/>
            <person name="Neiman D."/>
            <person name="Pearson M."/>
            <person name="Priest M."/>
            <person name="Roberts A."/>
            <person name="Saif S."/>
            <person name="Shea T."/>
            <person name="Sisk P."/>
            <person name="Stolte C."/>
            <person name="Sykes S."/>
            <person name="Wortman J."/>
            <person name="Nusbaum C."/>
            <person name="Birren B."/>
        </authorList>
    </citation>
    <scope>NUCLEOTIDE SEQUENCE [LARGE SCALE GENOMIC DNA]</scope>
    <source>
        <strain evidence="17 18">OT 569</strain>
    </source>
</reference>
<keyword evidence="18" id="KW-1185">Reference proteome</keyword>
<dbReference type="SUPFAM" id="SSF56091">
    <property type="entry name" value="DNA ligase/mRNA capping enzyme, catalytic domain"/>
    <property type="match status" value="1"/>
</dbReference>